<keyword evidence="3" id="KW-1185">Reference proteome</keyword>
<gene>
    <name evidence="2" type="ORF">A4H97_01760</name>
</gene>
<dbReference type="EMBL" id="LVXG01000012">
    <property type="protein sequence ID" value="OQP50591.1"/>
    <property type="molecule type" value="Genomic_DNA"/>
</dbReference>
<keyword evidence="1" id="KW-0732">Signal</keyword>
<dbReference type="Pfam" id="PF20559">
    <property type="entry name" value="DUF6770"/>
    <property type="match status" value="1"/>
</dbReference>
<dbReference type="RefSeq" id="WP_081198924.1">
    <property type="nucleotide sequence ID" value="NZ_FOCZ01000001.1"/>
</dbReference>
<dbReference type="STRING" id="354355.SAMN05660816_00593"/>
<protein>
    <submittedName>
        <fullName evidence="2">Uncharacterized protein</fullName>
    </submittedName>
</protein>
<feature type="chain" id="PRO_5010690495" evidence="1">
    <location>
        <begin position="23"/>
        <end position="522"/>
    </location>
</feature>
<dbReference type="OrthoDB" id="1312899at2"/>
<evidence type="ECO:0000256" key="1">
    <source>
        <dbReference type="SAM" id="SignalP"/>
    </source>
</evidence>
<dbReference type="Proteomes" id="UP000192610">
    <property type="component" value="Unassembled WGS sequence"/>
</dbReference>
<feature type="signal peptide" evidence="1">
    <location>
        <begin position="1"/>
        <end position="22"/>
    </location>
</feature>
<accession>A0A1V9EWS2</accession>
<name>A0A1V9EWS2_9BACT</name>
<organism evidence="2 3">
    <name type="scientific">Niastella yeongjuensis</name>
    <dbReference type="NCBI Taxonomy" id="354355"/>
    <lineage>
        <taxon>Bacteria</taxon>
        <taxon>Pseudomonadati</taxon>
        <taxon>Bacteroidota</taxon>
        <taxon>Chitinophagia</taxon>
        <taxon>Chitinophagales</taxon>
        <taxon>Chitinophagaceae</taxon>
        <taxon>Niastella</taxon>
    </lineage>
</organism>
<dbReference type="InterPro" id="IPR046661">
    <property type="entry name" value="DUF6770"/>
</dbReference>
<sequence length="522" mass="59876">MKKQATLAMLIALLLLQQISFAQSKLSIDNIKSVYLRNSGPIIEAEEIKGYFLFYQSDKIDKNTNEYTLQILDENVNKVKSIKFTDSKYIQLIESTYNGSDIMFMFYDSDQKLLDYRTYGVDGKQKNSYQQPIDKKSKAYIEQVLAANTEETQNKSIFGIGNRGFITTTPLREGRQYTYEVHFYQTDKKSQWTYNPEDPEKIASPQFLGYTDSVVVFQVMKRAKLMSNKNEAWLLGIYLHNGKKAFEFETNIEKFNFFPMNVASLRNTDNFMLMGPYFDKEDNVLKDKSKGLGVWILNNQGKITNAKYNSWDGDISKHLKIDSRGRVDDLGYIFFHRILQTNDGKIFAIGEGYKRVADAVGIGITALSAMAGGYSSSNSTTKIKITDMVMMQFDNKFDVVNAQIYDKNSNSMNLMGGDFMSAQLLAYQIKYVYNGFDYAFSQTDKAHSTFVVGYTDYVRSKDYKGLTFNSISYYNNNITTDKINLKTSSSSMRILPAKTGSVMILEYFKKDKRLDMHIEKVN</sequence>
<reference evidence="3" key="1">
    <citation type="submission" date="2016-04" db="EMBL/GenBank/DDBJ databases">
        <authorList>
            <person name="Chen L."/>
            <person name="Zhuang W."/>
            <person name="Wang G."/>
        </authorList>
    </citation>
    <scope>NUCLEOTIDE SEQUENCE [LARGE SCALE GENOMIC DNA]</scope>
    <source>
        <strain evidence="3">17621</strain>
    </source>
</reference>
<comment type="caution">
    <text evidence="2">The sequence shown here is derived from an EMBL/GenBank/DDBJ whole genome shotgun (WGS) entry which is preliminary data.</text>
</comment>
<proteinExistence type="predicted"/>
<evidence type="ECO:0000313" key="3">
    <source>
        <dbReference type="Proteomes" id="UP000192610"/>
    </source>
</evidence>
<dbReference type="AlphaFoldDB" id="A0A1V9EWS2"/>
<evidence type="ECO:0000313" key="2">
    <source>
        <dbReference type="EMBL" id="OQP50591.1"/>
    </source>
</evidence>